<organism evidence="1 2">
    <name type="scientific">Micromonospora polyrhachis</name>
    <dbReference type="NCBI Taxonomy" id="1282883"/>
    <lineage>
        <taxon>Bacteria</taxon>
        <taxon>Bacillati</taxon>
        <taxon>Actinomycetota</taxon>
        <taxon>Actinomycetes</taxon>
        <taxon>Micromonosporales</taxon>
        <taxon>Micromonosporaceae</taxon>
        <taxon>Micromonospora</taxon>
    </lineage>
</organism>
<evidence type="ECO:0000313" key="1">
    <source>
        <dbReference type="EMBL" id="MBB4956824.1"/>
    </source>
</evidence>
<dbReference type="Proteomes" id="UP000578819">
    <property type="component" value="Unassembled WGS sequence"/>
</dbReference>
<name>A0A7W7WMU2_9ACTN</name>
<evidence type="ECO:0000313" key="2">
    <source>
        <dbReference type="Proteomes" id="UP000578819"/>
    </source>
</evidence>
<accession>A0A7W7WMU2</accession>
<comment type="caution">
    <text evidence="1">The sequence shown here is derived from an EMBL/GenBank/DDBJ whole genome shotgun (WGS) entry which is preliminary data.</text>
</comment>
<protein>
    <submittedName>
        <fullName evidence="1">Uncharacterized protein</fullName>
    </submittedName>
</protein>
<dbReference type="AlphaFoldDB" id="A0A7W7WMU2"/>
<reference evidence="1 2" key="1">
    <citation type="submission" date="2020-08" db="EMBL/GenBank/DDBJ databases">
        <title>Sequencing the genomes of 1000 actinobacteria strains.</title>
        <authorList>
            <person name="Klenk H.-P."/>
        </authorList>
    </citation>
    <scope>NUCLEOTIDE SEQUENCE [LARGE SCALE GENOMIC DNA]</scope>
    <source>
        <strain evidence="1 2">DSM 45886</strain>
    </source>
</reference>
<sequence length="51" mass="5686">MEAERIAPEILTFNIRSRALLADLLSRERQSVTLVSGQWPSAPVSSADHEH</sequence>
<dbReference type="EMBL" id="JACHJW010000001">
    <property type="protein sequence ID" value="MBB4956824.1"/>
    <property type="molecule type" value="Genomic_DNA"/>
</dbReference>
<dbReference type="RefSeq" id="WP_184532476.1">
    <property type="nucleotide sequence ID" value="NZ_JACHJW010000001.1"/>
</dbReference>
<gene>
    <name evidence="1" type="ORF">FHR38_000557</name>
</gene>
<proteinExistence type="predicted"/>
<keyword evidence="2" id="KW-1185">Reference proteome</keyword>